<evidence type="ECO:0000256" key="3">
    <source>
        <dbReference type="ARBA" id="ARBA00013095"/>
    </source>
</evidence>
<proteinExistence type="inferred from homology"/>
<dbReference type="Proteomes" id="UP001446871">
    <property type="component" value="Unassembled WGS sequence"/>
</dbReference>
<evidence type="ECO:0000256" key="9">
    <source>
        <dbReference type="ARBA" id="ARBA00034045"/>
    </source>
</evidence>
<keyword evidence="12" id="KW-1185">Reference proteome</keyword>
<keyword evidence="5" id="KW-0964">Secreted</keyword>
<dbReference type="Gene3D" id="3.40.50.1820">
    <property type="entry name" value="alpha/beta hydrolase"/>
    <property type="match status" value="1"/>
</dbReference>
<accession>A0ABR1U5Q1</accession>
<dbReference type="Pfam" id="PF01083">
    <property type="entry name" value="Cutinase"/>
    <property type="match status" value="1"/>
</dbReference>
<evidence type="ECO:0000256" key="5">
    <source>
        <dbReference type="ARBA" id="ARBA00022525"/>
    </source>
</evidence>
<evidence type="ECO:0000256" key="8">
    <source>
        <dbReference type="ARBA" id="ARBA00023157"/>
    </source>
</evidence>
<sequence length="242" mass="24638">MKFSHSLMTAALVASVSASPITNDNLMVDDKTIVIDINEQDLSKAQAYDAEIRATVGTTANEFTSGGCRDVVLVFARGTGQSGNMGEMPGPALGNALKSALGDARVAVQGVAYSASLLGNLASGGAPANEAQQMATLVGQVASKCPSSSIVMAGYSQGAALVHRAAEKLTAAARARVAAAVTFGDTQNKQDGARVPTIDAAKTRIFCNDGDRVCDGTLIITGAHSDYVGSVAPAVSFIQSKV</sequence>
<dbReference type="InterPro" id="IPR000675">
    <property type="entry name" value="Cutinase/axe"/>
</dbReference>
<comment type="subcellular location">
    <subcellularLocation>
        <location evidence="1">Secreted</location>
    </subcellularLocation>
</comment>
<name>A0ABR1U5Q1_9PEZI</name>
<keyword evidence="7" id="KW-0378">Hydrolase</keyword>
<evidence type="ECO:0000256" key="4">
    <source>
        <dbReference type="ARBA" id="ARBA00022487"/>
    </source>
</evidence>
<evidence type="ECO:0000256" key="6">
    <source>
        <dbReference type="ARBA" id="ARBA00022729"/>
    </source>
</evidence>
<comment type="catalytic activity">
    <reaction evidence="9">
        <text>cutin + H2O = cutin monomers.</text>
        <dbReference type="EC" id="3.1.1.74"/>
    </reaction>
</comment>
<dbReference type="PRINTS" id="PR00129">
    <property type="entry name" value="CUTINASE"/>
</dbReference>
<dbReference type="InterPro" id="IPR029058">
    <property type="entry name" value="AB_hydrolase_fold"/>
</dbReference>
<dbReference type="PANTHER" id="PTHR48250">
    <property type="entry name" value="CUTINASE 2-RELATED"/>
    <property type="match status" value="1"/>
</dbReference>
<evidence type="ECO:0000313" key="11">
    <source>
        <dbReference type="EMBL" id="KAK8054188.1"/>
    </source>
</evidence>
<feature type="signal peptide" evidence="10">
    <location>
        <begin position="1"/>
        <end position="18"/>
    </location>
</feature>
<evidence type="ECO:0000256" key="1">
    <source>
        <dbReference type="ARBA" id="ARBA00004613"/>
    </source>
</evidence>
<organism evidence="11 12">
    <name type="scientific">Apiospora saccharicola</name>
    <dbReference type="NCBI Taxonomy" id="335842"/>
    <lineage>
        <taxon>Eukaryota</taxon>
        <taxon>Fungi</taxon>
        <taxon>Dikarya</taxon>
        <taxon>Ascomycota</taxon>
        <taxon>Pezizomycotina</taxon>
        <taxon>Sordariomycetes</taxon>
        <taxon>Xylariomycetidae</taxon>
        <taxon>Amphisphaeriales</taxon>
        <taxon>Apiosporaceae</taxon>
        <taxon>Apiospora</taxon>
    </lineage>
</organism>
<dbReference type="EMBL" id="JAQQWM010000008">
    <property type="protein sequence ID" value="KAK8054188.1"/>
    <property type="molecule type" value="Genomic_DNA"/>
</dbReference>
<comment type="caution">
    <text evidence="11">The sequence shown here is derived from an EMBL/GenBank/DDBJ whole genome shotgun (WGS) entry which is preliminary data.</text>
</comment>
<gene>
    <name evidence="11" type="ORF">PG996_013489</name>
</gene>
<evidence type="ECO:0000256" key="10">
    <source>
        <dbReference type="SAM" id="SignalP"/>
    </source>
</evidence>
<reference evidence="11 12" key="1">
    <citation type="submission" date="2023-01" db="EMBL/GenBank/DDBJ databases">
        <title>Analysis of 21 Apiospora genomes using comparative genomics revels a genus with tremendous synthesis potential of carbohydrate active enzymes and secondary metabolites.</title>
        <authorList>
            <person name="Sorensen T."/>
        </authorList>
    </citation>
    <scope>NUCLEOTIDE SEQUENCE [LARGE SCALE GENOMIC DNA]</scope>
    <source>
        <strain evidence="11 12">CBS 83171</strain>
    </source>
</reference>
<evidence type="ECO:0000256" key="7">
    <source>
        <dbReference type="ARBA" id="ARBA00022801"/>
    </source>
</evidence>
<dbReference type="InterPro" id="IPR011150">
    <property type="entry name" value="Cutinase_monf"/>
</dbReference>
<keyword evidence="8" id="KW-1015">Disulfide bond</keyword>
<dbReference type="EC" id="3.1.1.74" evidence="3"/>
<keyword evidence="4" id="KW-0719">Serine esterase</keyword>
<evidence type="ECO:0000256" key="2">
    <source>
        <dbReference type="ARBA" id="ARBA00007534"/>
    </source>
</evidence>
<dbReference type="SUPFAM" id="SSF53474">
    <property type="entry name" value="alpha/beta-Hydrolases"/>
    <property type="match status" value="1"/>
</dbReference>
<keyword evidence="6 10" id="KW-0732">Signal</keyword>
<comment type="similarity">
    <text evidence="2">Belongs to the cutinase family.</text>
</comment>
<dbReference type="SMART" id="SM01110">
    <property type="entry name" value="Cutinase"/>
    <property type="match status" value="1"/>
</dbReference>
<protein>
    <recommendedName>
        <fullName evidence="3">cutinase</fullName>
        <ecNumber evidence="3">3.1.1.74</ecNumber>
    </recommendedName>
</protein>
<evidence type="ECO:0000313" key="12">
    <source>
        <dbReference type="Proteomes" id="UP001446871"/>
    </source>
</evidence>
<dbReference type="PROSITE" id="PS00931">
    <property type="entry name" value="CUTINASE_2"/>
    <property type="match status" value="1"/>
</dbReference>
<feature type="chain" id="PRO_5046812241" description="cutinase" evidence="10">
    <location>
        <begin position="19"/>
        <end position="242"/>
    </location>
</feature>
<dbReference type="InterPro" id="IPR043579">
    <property type="entry name" value="CUTINASE_2"/>
</dbReference>
<dbReference type="PANTHER" id="PTHR48250:SF2">
    <property type="entry name" value="CUTINASE"/>
    <property type="match status" value="1"/>
</dbReference>